<dbReference type="OrthoDB" id="2331100at2759"/>
<proteinExistence type="predicted"/>
<keyword evidence="2" id="KW-0186">Copper</keyword>
<reference evidence="5" key="1">
    <citation type="journal article" date="2020" name="Stud. Mycol.">
        <title>101 Dothideomycetes genomes: a test case for predicting lifestyles and emergence of pathogens.</title>
        <authorList>
            <person name="Haridas S."/>
            <person name="Albert R."/>
            <person name="Binder M."/>
            <person name="Bloem J."/>
            <person name="Labutti K."/>
            <person name="Salamov A."/>
            <person name="Andreopoulos B."/>
            <person name="Baker S."/>
            <person name="Barry K."/>
            <person name="Bills G."/>
            <person name="Bluhm B."/>
            <person name="Cannon C."/>
            <person name="Castanera R."/>
            <person name="Culley D."/>
            <person name="Daum C."/>
            <person name="Ezra D."/>
            <person name="Gonzalez J."/>
            <person name="Henrissat B."/>
            <person name="Kuo A."/>
            <person name="Liang C."/>
            <person name="Lipzen A."/>
            <person name="Lutzoni F."/>
            <person name="Magnuson J."/>
            <person name="Mondo S."/>
            <person name="Nolan M."/>
            <person name="Ohm R."/>
            <person name="Pangilinan J."/>
            <person name="Park H.-J."/>
            <person name="Ramirez L."/>
            <person name="Alfaro M."/>
            <person name="Sun H."/>
            <person name="Tritt A."/>
            <person name="Yoshinaga Y."/>
            <person name="Zwiers L.-H."/>
            <person name="Turgeon B."/>
            <person name="Goodwin S."/>
            <person name="Spatafora J."/>
            <person name="Crous P."/>
            <person name="Grigoriev I."/>
        </authorList>
    </citation>
    <scope>NUCLEOTIDE SEQUENCE</scope>
    <source>
        <strain evidence="5">CBS 123094</strain>
    </source>
</reference>
<dbReference type="AlphaFoldDB" id="A0A6A5W8P0"/>
<evidence type="ECO:0000256" key="1">
    <source>
        <dbReference type="ARBA" id="ARBA00022723"/>
    </source>
</evidence>
<name>A0A6A5W8P0_9PLEO</name>
<dbReference type="EMBL" id="ML977638">
    <property type="protein sequence ID" value="KAF1995485.1"/>
    <property type="molecule type" value="Genomic_DNA"/>
</dbReference>
<feature type="non-terminal residue" evidence="5">
    <location>
        <position position="139"/>
    </location>
</feature>
<organism evidence="5 6">
    <name type="scientific">Amniculicola lignicola CBS 123094</name>
    <dbReference type="NCBI Taxonomy" id="1392246"/>
    <lineage>
        <taxon>Eukaryota</taxon>
        <taxon>Fungi</taxon>
        <taxon>Dikarya</taxon>
        <taxon>Ascomycota</taxon>
        <taxon>Pezizomycotina</taxon>
        <taxon>Dothideomycetes</taxon>
        <taxon>Pleosporomycetidae</taxon>
        <taxon>Pleosporales</taxon>
        <taxon>Amniculicolaceae</taxon>
        <taxon>Amniculicola</taxon>
    </lineage>
</organism>
<evidence type="ECO:0000313" key="5">
    <source>
        <dbReference type="EMBL" id="KAF1995485.1"/>
    </source>
</evidence>
<keyword evidence="3" id="KW-0732">Signal</keyword>
<dbReference type="Gene3D" id="2.60.40.420">
    <property type="entry name" value="Cupredoxins - blue copper proteins"/>
    <property type="match status" value="1"/>
</dbReference>
<dbReference type="Pfam" id="PF00127">
    <property type="entry name" value="Copper-bind"/>
    <property type="match status" value="1"/>
</dbReference>
<keyword evidence="6" id="KW-1185">Reference proteome</keyword>
<evidence type="ECO:0000259" key="4">
    <source>
        <dbReference type="Pfam" id="PF00127"/>
    </source>
</evidence>
<dbReference type="PANTHER" id="PTHR34883:SF17">
    <property type="entry name" value="CUPREDOXIN"/>
    <property type="match status" value="1"/>
</dbReference>
<feature type="signal peptide" evidence="3">
    <location>
        <begin position="1"/>
        <end position="18"/>
    </location>
</feature>
<sequence length="139" mass="14557">MRFSTVFASSALVATALSATITVSVGKKGESADITFTPSSVKAAVGDIVQFKFWPKNHSVAQAAFAKPCEPLANGFWSGYVPTTDLATAASTTFEYTVTNASAPVWFYCTQGQHCTNGMVGVINENTASGNTLEKFAAA</sequence>
<dbReference type="GO" id="GO:0009055">
    <property type="term" value="F:electron transfer activity"/>
    <property type="evidence" value="ECO:0007669"/>
    <property type="project" value="InterPro"/>
</dbReference>
<accession>A0A6A5W8P0</accession>
<dbReference type="PANTHER" id="PTHR34883">
    <property type="entry name" value="SERINE-RICH PROTEIN, PUTATIVE-RELATED-RELATED"/>
    <property type="match status" value="1"/>
</dbReference>
<evidence type="ECO:0000256" key="2">
    <source>
        <dbReference type="ARBA" id="ARBA00023008"/>
    </source>
</evidence>
<keyword evidence="1" id="KW-0479">Metal-binding</keyword>
<evidence type="ECO:0000313" key="6">
    <source>
        <dbReference type="Proteomes" id="UP000799779"/>
    </source>
</evidence>
<dbReference type="InterPro" id="IPR008972">
    <property type="entry name" value="Cupredoxin"/>
</dbReference>
<feature type="domain" description="Blue (type 1) copper" evidence="4">
    <location>
        <begin position="26"/>
        <end position="123"/>
    </location>
</feature>
<dbReference type="SUPFAM" id="SSF49503">
    <property type="entry name" value="Cupredoxins"/>
    <property type="match status" value="1"/>
</dbReference>
<feature type="chain" id="PRO_5025459721" evidence="3">
    <location>
        <begin position="19"/>
        <end position="139"/>
    </location>
</feature>
<dbReference type="InterPro" id="IPR052953">
    <property type="entry name" value="Ser-rich/MCO-related"/>
</dbReference>
<gene>
    <name evidence="5" type="ORF">P154DRAFT_404775</name>
</gene>
<dbReference type="Proteomes" id="UP000799779">
    <property type="component" value="Unassembled WGS sequence"/>
</dbReference>
<protein>
    <submittedName>
        <fullName evidence="5">Cupredoxin</fullName>
    </submittedName>
</protein>
<evidence type="ECO:0000256" key="3">
    <source>
        <dbReference type="SAM" id="SignalP"/>
    </source>
</evidence>
<dbReference type="GO" id="GO:0005507">
    <property type="term" value="F:copper ion binding"/>
    <property type="evidence" value="ECO:0007669"/>
    <property type="project" value="InterPro"/>
</dbReference>
<dbReference type="CDD" id="cd00920">
    <property type="entry name" value="Cupredoxin"/>
    <property type="match status" value="1"/>
</dbReference>
<dbReference type="InterPro" id="IPR000923">
    <property type="entry name" value="BlueCu_1"/>
</dbReference>